<keyword evidence="12" id="KW-1003">Cell membrane</keyword>
<comment type="subcellular location">
    <subcellularLocation>
        <location evidence="1">Cell inner membrane</location>
        <topology evidence="1">Single-pass membrane protein</topology>
        <orientation evidence="1">Cytoplasmic side</orientation>
    </subcellularLocation>
    <subcellularLocation>
        <location evidence="12">Cell membrane</location>
    </subcellularLocation>
</comment>
<keyword evidence="15" id="KW-1185">Reference proteome</keyword>
<evidence type="ECO:0000259" key="13">
    <source>
        <dbReference type="Pfam" id="PF04413"/>
    </source>
</evidence>
<comment type="function">
    <text evidence="12">Involved in lipopolysaccharide (LPS) biosynthesis. Catalyzes the transfer of 3-deoxy-D-manno-octulosonate (Kdo) residue(s) from CMP-Kdo to lipid IV(A), the tetraacyldisaccharide-1,4'-bisphosphate precursor of lipid A.</text>
</comment>
<dbReference type="Pfam" id="PF04413">
    <property type="entry name" value="Glycos_transf_N"/>
    <property type="match status" value="1"/>
</dbReference>
<feature type="domain" description="3-deoxy-D-manno-octulosonic-acid transferase N-terminal" evidence="13">
    <location>
        <begin position="32"/>
        <end position="212"/>
    </location>
</feature>
<comment type="catalytic activity">
    <reaction evidence="9 12">
        <text>lipid IVA (E. coli) + CMP-3-deoxy-beta-D-manno-octulosonate = alpha-Kdo-(2-&gt;6)-lipid IVA (E. coli) + CMP + H(+)</text>
        <dbReference type="Rhea" id="RHEA:28066"/>
        <dbReference type="ChEBI" id="CHEBI:15378"/>
        <dbReference type="ChEBI" id="CHEBI:58603"/>
        <dbReference type="ChEBI" id="CHEBI:60364"/>
        <dbReference type="ChEBI" id="CHEBI:60377"/>
        <dbReference type="ChEBI" id="CHEBI:85987"/>
        <dbReference type="EC" id="2.4.99.12"/>
    </reaction>
</comment>
<reference evidence="14" key="1">
    <citation type="journal article" date="2014" name="Int. J. Syst. Evol. Microbiol.">
        <title>Complete genome sequence of Corynebacterium casei LMG S-19264T (=DSM 44701T), isolated from a smear-ripened cheese.</title>
        <authorList>
            <consortium name="US DOE Joint Genome Institute (JGI-PGF)"/>
            <person name="Walter F."/>
            <person name="Albersmeier A."/>
            <person name="Kalinowski J."/>
            <person name="Ruckert C."/>
        </authorList>
    </citation>
    <scope>NUCLEOTIDE SEQUENCE</scope>
    <source>
        <strain evidence="14">KCTC 23430</strain>
    </source>
</reference>
<dbReference type="FunFam" id="3.40.50.2000:FF:000032">
    <property type="entry name" value="3-deoxy-D-manno-octulosonic acid transferase"/>
    <property type="match status" value="1"/>
</dbReference>
<evidence type="ECO:0000256" key="9">
    <source>
        <dbReference type="ARBA" id="ARBA00049183"/>
    </source>
</evidence>
<evidence type="ECO:0000256" key="6">
    <source>
        <dbReference type="ARBA" id="ARBA00022679"/>
    </source>
</evidence>
<evidence type="ECO:0000313" key="15">
    <source>
        <dbReference type="Proteomes" id="UP000644693"/>
    </source>
</evidence>
<organism evidence="14 15">
    <name type="scientific">Parahalioglobus pacificus</name>
    <dbReference type="NCBI Taxonomy" id="930806"/>
    <lineage>
        <taxon>Bacteria</taxon>
        <taxon>Pseudomonadati</taxon>
        <taxon>Pseudomonadota</taxon>
        <taxon>Gammaproteobacteria</taxon>
        <taxon>Cellvibrionales</taxon>
        <taxon>Halieaceae</taxon>
        <taxon>Parahalioglobus</taxon>
    </lineage>
</organism>
<evidence type="ECO:0000256" key="8">
    <source>
        <dbReference type="ARBA" id="ARBA00031445"/>
    </source>
</evidence>
<keyword evidence="7" id="KW-0812">Transmembrane</keyword>
<dbReference type="RefSeq" id="WP_308428836.1">
    <property type="nucleotide sequence ID" value="NZ_BMYM01000002.1"/>
</dbReference>
<dbReference type="Gene3D" id="3.40.50.11720">
    <property type="entry name" value="3-Deoxy-D-manno-octulosonic-acid transferase, N-terminal domain"/>
    <property type="match status" value="1"/>
</dbReference>
<feature type="site" description="Transition state stabilizer" evidence="11">
    <location>
        <position position="210"/>
    </location>
</feature>
<keyword evidence="6 12" id="KW-0808">Transferase</keyword>
<comment type="pathway">
    <text evidence="2 12">Bacterial outer membrane biogenesis; LPS core biosynthesis.</text>
</comment>
<dbReference type="InterPro" id="IPR039901">
    <property type="entry name" value="Kdotransferase"/>
</dbReference>
<dbReference type="NCBIfam" id="NF004388">
    <property type="entry name" value="PRK05749.1-4"/>
    <property type="match status" value="1"/>
</dbReference>
<dbReference type="EC" id="2.4.99.12" evidence="4 12"/>
<dbReference type="InterPro" id="IPR007507">
    <property type="entry name" value="Glycos_transf_N"/>
</dbReference>
<evidence type="ECO:0000256" key="7">
    <source>
        <dbReference type="ARBA" id="ARBA00022968"/>
    </source>
</evidence>
<evidence type="ECO:0000256" key="4">
    <source>
        <dbReference type="ARBA" id="ARBA00012621"/>
    </source>
</evidence>
<dbReference type="GO" id="GO:0043842">
    <property type="term" value="F:Kdo transferase activity"/>
    <property type="evidence" value="ECO:0007669"/>
    <property type="project" value="UniProtKB-EC"/>
</dbReference>
<evidence type="ECO:0000256" key="2">
    <source>
        <dbReference type="ARBA" id="ARBA00004713"/>
    </source>
</evidence>
<evidence type="ECO:0000256" key="11">
    <source>
        <dbReference type="PIRSR" id="PIRSR639901-2"/>
    </source>
</evidence>
<dbReference type="GO" id="GO:0009244">
    <property type="term" value="P:lipopolysaccharide core region biosynthetic process"/>
    <property type="evidence" value="ECO:0007669"/>
    <property type="project" value="UniProtKB-UniRule"/>
</dbReference>
<evidence type="ECO:0000256" key="1">
    <source>
        <dbReference type="ARBA" id="ARBA00004388"/>
    </source>
</evidence>
<evidence type="ECO:0000256" key="12">
    <source>
        <dbReference type="RuleBase" id="RU365103"/>
    </source>
</evidence>
<protein>
    <recommendedName>
        <fullName evidence="5 12">3-deoxy-D-manno-octulosonic acid transferase</fullName>
        <shortName evidence="12">Kdo transferase</shortName>
        <ecNumber evidence="4 12">2.4.99.12</ecNumber>
    </recommendedName>
    <alternativeName>
        <fullName evidence="8 12">Lipid IV(A) 3-deoxy-D-manno-octulosonic acid transferase</fullName>
    </alternativeName>
</protein>
<evidence type="ECO:0000256" key="10">
    <source>
        <dbReference type="PIRSR" id="PIRSR639901-1"/>
    </source>
</evidence>
<keyword evidence="7" id="KW-0735">Signal-anchor</keyword>
<dbReference type="SUPFAM" id="SSF53756">
    <property type="entry name" value="UDP-Glycosyltransferase/glycogen phosphorylase"/>
    <property type="match status" value="1"/>
</dbReference>
<dbReference type="GO" id="GO:0009245">
    <property type="term" value="P:lipid A biosynthetic process"/>
    <property type="evidence" value="ECO:0007669"/>
    <property type="project" value="TreeGrafter"/>
</dbReference>
<dbReference type="FunFam" id="3.40.50.11720:FF:000001">
    <property type="entry name" value="3-deoxy-D-manno-octulosonic acid transferase"/>
    <property type="match status" value="1"/>
</dbReference>
<dbReference type="AlphaFoldDB" id="A0A919CKQ7"/>
<sequence>MRLVYSAIFYLALPFILLRMLWRSRLAPAYRHRLSERFGFVHSAGLGSGAPVIWVHAVSVGETIAAAPVIETLLARYPEHRLVVTTTTPTGSDRVKALFGERVFHCYAPWDLPGATSRFIAAVKPELLVIMETELWPNLLHHCARSGCPVVLANARLSERSARGYARIASLTRPMLQHLHTVACQSAPDGERFITLGLPADRLQVTGSIKFDLGLSQGLIDEARALDAELNGDQRTVVVAASTHPGEDEQLLEAFQHLKATVDSALLVLVPRHPERFKAVYEMAVRAGWQVRRRSVGGLVELADDVLIGDTMGELLILLGAADIAVMGGSLVEHGGHNVLEPAVWGVPVITGPHMFNFEEISQLLMAAGAMEMMDDPAKLTETLVSLALDPQRRATMGDAGRRVVDQNRGAKERLVGVLAAVYPPPEDAA</sequence>
<comment type="caution">
    <text evidence="14">The sequence shown here is derived from an EMBL/GenBank/DDBJ whole genome shotgun (WGS) entry which is preliminary data.</text>
</comment>
<dbReference type="Proteomes" id="UP000644693">
    <property type="component" value="Unassembled WGS sequence"/>
</dbReference>
<proteinExistence type="inferred from homology"/>
<evidence type="ECO:0000313" key="14">
    <source>
        <dbReference type="EMBL" id="GHD34396.1"/>
    </source>
</evidence>
<dbReference type="PANTHER" id="PTHR42755">
    <property type="entry name" value="3-DEOXY-MANNO-OCTULOSONATE CYTIDYLYLTRANSFERASE"/>
    <property type="match status" value="1"/>
</dbReference>
<keyword evidence="12" id="KW-0472">Membrane</keyword>
<comment type="similarity">
    <text evidence="3">Belongs to the glycosyltransferase group 1 family. Glycosyltransferase 30 subfamily.</text>
</comment>
<name>A0A919CKQ7_9GAMM</name>
<dbReference type="Gene3D" id="3.40.50.2000">
    <property type="entry name" value="Glycogen Phosphorylase B"/>
    <property type="match status" value="1"/>
</dbReference>
<accession>A0A919CKQ7</accession>
<reference evidence="14" key="2">
    <citation type="submission" date="2020-09" db="EMBL/GenBank/DDBJ databases">
        <authorList>
            <person name="Sun Q."/>
            <person name="Kim S."/>
        </authorList>
    </citation>
    <scope>NUCLEOTIDE SEQUENCE</scope>
    <source>
        <strain evidence="14">KCTC 23430</strain>
    </source>
</reference>
<dbReference type="GO" id="GO:0005886">
    <property type="term" value="C:plasma membrane"/>
    <property type="evidence" value="ECO:0007669"/>
    <property type="project" value="UniProtKB-SubCell"/>
</dbReference>
<dbReference type="EMBL" id="BMYM01000002">
    <property type="protein sequence ID" value="GHD34396.1"/>
    <property type="molecule type" value="Genomic_DNA"/>
</dbReference>
<evidence type="ECO:0000256" key="5">
    <source>
        <dbReference type="ARBA" id="ARBA00019077"/>
    </source>
</evidence>
<dbReference type="InterPro" id="IPR038107">
    <property type="entry name" value="Glycos_transf_N_sf"/>
</dbReference>
<gene>
    <name evidence="14" type="primary">waaA</name>
    <name evidence="14" type="ORF">GCM10007053_20020</name>
</gene>
<feature type="active site" description="Proton acceptor" evidence="10">
    <location>
        <position position="62"/>
    </location>
</feature>
<evidence type="ECO:0000256" key="3">
    <source>
        <dbReference type="ARBA" id="ARBA00006380"/>
    </source>
</evidence>
<feature type="site" description="Transition state stabilizer" evidence="11">
    <location>
        <position position="132"/>
    </location>
</feature>
<keyword evidence="12" id="KW-0448">Lipopolysaccharide biosynthesis</keyword>
<dbReference type="PANTHER" id="PTHR42755:SF1">
    <property type="entry name" value="3-DEOXY-D-MANNO-OCTULOSONIC ACID TRANSFERASE, MITOCHONDRIAL-RELATED"/>
    <property type="match status" value="1"/>
</dbReference>